<evidence type="ECO:0000256" key="3">
    <source>
        <dbReference type="PROSITE-ProRule" id="PRU00339"/>
    </source>
</evidence>
<dbReference type="GO" id="GO:0060090">
    <property type="term" value="F:molecular adaptor activity"/>
    <property type="evidence" value="ECO:0007669"/>
    <property type="project" value="TreeGrafter"/>
</dbReference>
<protein>
    <submittedName>
        <fullName evidence="5">Tetratricopeptide repeat protein</fullName>
    </submittedName>
</protein>
<dbReference type="Gene3D" id="1.25.40.10">
    <property type="entry name" value="Tetratricopeptide repeat domain"/>
    <property type="match status" value="1"/>
</dbReference>
<dbReference type="SMART" id="SM00028">
    <property type="entry name" value="TPR"/>
    <property type="match status" value="3"/>
</dbReference>
<dbReference type="AlphaFoldDB" id="A0AAE3WE76"/>
<dbReference type="InterPro" id="IPR019734">
    <property type="entry name" value="TPR_rpt"/>
</dbReference>
<name>A0AAE3WE76_9RHOB</name>
<reference evidence="5" key="2">
    <citation type="submission" date="2023-02" db="EMBL/GenBank/DDBJ databases">
        <title>'Rhodoalgimonas zhirmunskyi' gen. nov., isolated from a red alga.</title>
        <authorList>
            <person name="Nedashkovskaya O.I."/>
            <person name="Otstavnykh N.Y."/>
            <person name="Bystritskaya E.P."/>
            <person name="Balabanova L.A."/>
            <person name="Isaeva M.P."/>
        </authorList>
    </citation>
    <scope>NUCLEOTIDE SEQUENCE</scope>
    <source>
        <strain evidence="5">KCTC 52189</strain>
    </source>
</reference>
<dbReference type="Pfam" id="PF13432">
    <property type="entry name" value="TPR_16"/>
    <property type="match status" value="1"/>
</dbReference>
<dbReference type="GO" id="GO:0006620">
    <property type="term" value="P:post-translational protein targeting to endoplasmic reticulum membrane"/>
    <property type="evidence" value="ECO:0007669"/>
    <property type="project" value="TreeGrafter"/>
</dbReference>
<evidence type="ECO:0000256" key="2">
    <source>
        <dbReference type="ARBA" id="ARBA00022803"/>
    </source>
</evidence>
<sequence>MSVFRSNLKPIVAAIAATVGFSLPLAAGPVTLDELLQRLQTADAVDAARIEREIELEWAKSGSPAMDLLFKRGVEALEAEDYAVAIEHLTALTDHAPDFASGWYNRGQAFALAGMIGPALHDLERALVLDPRHYDAIFGLGTILEQIGRPERAYDAYRLVLDLHPHHEEAQQLLKRLEGDVNGVEL</sequence>
<dbReference type="RefSeq" id="WP_306736377.1">
    <property type="nucleotide sequence ID" value="NZ_JANHAX010000004.1"/>
</dbReference>
<keyword evidence="4" id="KW-0732">Signal</keyword>
<feature type="chain" id="PRO_5042264843" evidence="4">
    <location>
        <begin position="28"/>
        <end position="186"/>
    </location>
</feature>
<dbReference type="PANTHER" id="PTHR45831">
    <property type="entry name" value="LD24721P"/>
    <property type="match status" value="1"/>
</dbReference>
<dbReference type="GO" id="GO:0016020">
    <property type="term" value="C:membrane"/>
    <property type="evidence" value="ECO:0007669"/>
    <property type="project" value="TreeGrafter"/>
</dbReference>
<keyword evidence="6" id="KW-1185">Reference proteome</keyword>
<feature type="repeat" description="TPR" evidence="3">
    <location>
        <begin position="100"/>
        <end position="133"/>
    </location>
</feature>
<evidence type="ECO:0000256" key="4">
    <source>
        <dbReference type="SAM" id="SignalP"/>
    </source>
</evidence>
<dbReference type="SUPFAM" id="SSF48452">
    <property type="entry name" value="TPR-like"/>
    <property type="match status" value="1"/>
</dbReference>
<evidence type="ECO:0000313" key="6">
    <source>
        <dbReference type="Proteomes" id="UP001226762"/>
    </source>
</evidence>
<keyword evidence="1" id="KW-0677">Repeat</keyword>
<evidence type="ECO:0000256" key="1">
    <source>
        <dbReference type="ARBA" id="ARBA00022737"/>
    </source>
</evidence>
<dbReference type="PANTHER" id="PTHR45831:SF2">
    <property type="entry name" value="LD24721P"/>
    <property type="match status" value="1"/>
</dbReference>
<reference evidence="5" key="1">
    <citation type="submission" date="2022-07" db="EMBL/GenBank/DDBJ databases">
        <authorList>
            <person name="Otstavnykh N."/>
            <person name="Isaeva M."/>
            <person name="Bystritskaya E."/>
        </authorList>
    </citation>
    <scope>NUCLEOTIDE SEQUENCE</scope>
    <source>
        <strain evidence="5">KCTC 52189</strain>
    </source>
</reference>
<gene>
    <name evidence="5" type="ORF">NO357_14400</name>
</gene>
<feature type="repeat" description="TPR" evidence="3">
    <location>
        <begin position="134"/>
        <end position="167"/>
    </location>
</feature>
<dbReference type="GO" id="GO:0072380">
    <property type="term" value="C:TRC complex"/>
    <property type="evidence" value="ECO:0007669"/>
    <property type="project" value="TreeGrafter"/>
</dbReference>
<dbReference type="Pfam" id="PF14559">
    <property type="entry name" value="TPR_19"/>
    <property type="match status" value="1"/>
</dbReference>
<feature type="signal peptide" evidence="4">
    <location>
        <begin position="1"/>
        <end position="27"/>
    </location>
</feature>
<dbReference type="InterPro" id="IPR047150">
    <property type="entry name" value="SGT"/>
</dbReference>
<evidence type="ECO:0000313" key="5">
    <source>
        <dbReference type="EMBL" id="MDQ2091092.1"/>
    </source>
</evidence>
<dbReference type="PROSITE" id="PS50005">
    <property type="entry name" value="TPR"/>
    <property type="match status" value="2"/>
</dbReference>
<comment type="caution">
    <text evidence="5">The sequence shown here is derived from an EMBL/GenBank/DDBJ whole genome shotgun (WGS) entry which is preliminary data.</text>
</comment>
<dbReference type="EMBL" id="JANHAX010000004">
    <property type="protein sequence ID" value="MDQ2091092.1"/>
    <property type="molecule type" value="Genomic_DNA"/>
</dbReference>
<keyword evidence="2 3" id="KW-0802">TPR repeat</keyword>
<organism evidence="5 6">
    <name type="scientific">Marimonas arenosa</name>
    <dbReference type="NCBI Taxonomy" id="1795305"/>
    <lineage>
        <taxon>Bacteria</taxon>
        <taxon>Pseudomonadati</taxon>
        <taxon>Pseudomonadota</taxon>
        <taxon>Alphaproteobacteria</taxon>
        <taxon>Rhodobacterales</taxon>
        <taxon>Paracoccaceae</taxon>
        <taxon>Marimonas</taxon>
    </lineage>
</organism>
<accession>A0AAE3WE76</accession>
<proteinExistence type="predicted"/>
<dbReference type="InterPro" id="IPR011990">
    <property type="entry name" value="TPR-like_helical_dom_sf"/>
</dbReference>
<dbReference type="Proteomes" id="UP001226762">
    <property type="component" value="Unassembled WGS sequence"/>
</dbReference>